<sequence>MTTIPLPKSGLTSLSTIPYVNRNQHGHTACSRKTPDADLRPPPLAPKVEYDNKHGQNSIDKIREKRPKNTIPIRIHNQEISSKPAVKYLGVHLDSEL</sequence>
<name>A0AAV0WLS0_9HEMI</name>
<dbReference type="EMBL" id="CARXXK010000002">
    <property type="protein sequence ID" value="CAI6356776.1"/>
    <property type="molecule type" value="Genomic_DNA"/>
</dbReference>
<comment type="caution">
    <text evidence="2">The sequence shown here is derived from an EMBL/GenBank/DDBJ whole genome shotgun (WGS) entry which is preliminary data.</text>
</comment>
<protein>
    <submittedName>
        <fullName evidence="2">Uncharacterized protein</fullName>
    </submittedName>
</protein>
<gene>
    <name evidence="2" type="ORF">MEUPH1_LOCUS12475</name>
</gene>
<evidence type="ECO:0000313" key="2">
    <source>
        <dbReference type="EMBL" id="CAI6356776.1"/>
    </source>
</evidence>
<evidence type="ECO:0000256" key="1">
    <source>
        <dbReference type="SAM" id="MobiDB-lite"/>
    </source>
</evidence>
<keyword evidence="3" id="KW-1185">Reference proteome</keyword>
<evidence type="ECO:0000313" key="3">
    <source>
        <dbReference type="Proteomes" id="UP001160148"/>
    </source>
</evidence>
<reference evidence="2 3" key="1">
    <citation type="submission" date="2023-01" db="EMBL/GenBank/DDBJ databases">
        <authorList>
            <person name="Whitehead M."/>
        </authorList>
    </citation>
    <scope>NUCLEOTIDE SEQUENCE [LARGE SCALE GENOMIC DNA]</scope>
</reference>
<organism evidence="2 3">
    <name type="scientific">Macrosiphum euphorbiae</name>
    <name type="common">potato aphid</name>
    <dbReference type="NCBI Taxonomy" id="13131"/>
    <lineage>
        <taxon>Eukaryota</taxon>
        <taxon>Metazoa</taxon>
        <taxon>Ecdysozoa</taxon>
        <taxon>Arthropoda</taxon>
        <taxon>Hexapoda</taxon>
        <taxon>Insecta</taxon>
        <taxon>Pterygota</taxon>
        <taxon>Neoptera</taxon>
        <taxon>Paraneoptera</taxon>
        <taxon>Hemiptera</taxon>
        <taxon>Sternorrhyncha</taxon>
        <taxon>Aphidomorpha</taxon>
        <taxon>Aphidoidea</taxon>
        <taxon>Aphididae</taxon>
        <taxon>Macrosiphini</taxon>
        <taxon>Macrosiphum</taxon>
    </lineage>
</organism>
<proteinExistence type="predicted"/>
<accession>A0AAV0WLS0</accession>
<feature type="region of interest" description="Disordered" evidence="1">
    <location>
        <begin position="25"/>
        <end position="57"/>
    </location>
</feature>
<dbReference type="Proteomes" id="UP001160148">
    <property type="component" value="Unassembled WGS sequence"/>
</dbReference>
<dbReference type="AlphaFoldDB" id="A0AAV0WLS0"/>